<dbReference type="Pfam" id="PF03446">
    <property type="entry name" value="NAD_binding_2"/>
    <property type="match status" value="1"/>
</dbReference>
<dbReference type="InterPro" id="IPR006115">
    <property type="entry name" value="6PGDH_NADP-bd"/>
</dbReference>
<evidence type="ECO:0000259" key="2">
    <source>
        <dbReference type="Pfam" id="PF09130"/>
    </source>
</evidence>
<evidence type="ECO:0000313" key="4">
    <source>
        <dbReference type="Proteomes" id="UP000249590"/>
    </source>
</evidence>
<dbReference type="InterPro" id="IPR015814">
    <property type="entry name" value="Pgluconate_DH_NAD-bd_C"/>
</dbReference>
<feature type="domain" description="Phosphogluconate dehydrogenase NAD-binding putative C-terminal" evidence="2">
    <location>
        <begin position="201"/>
        <end position="272"/>
    </location>
</feature>
<dbReference type="Gene3D" id="3.40.50.720">
    <property type="entry name" value="NAD(P)-binding Rossmann-like Domain"/>
    <property type="match status" value="1"/>
</dbReference>
<dbReference type="SUPFAM" id="SSF51735">
    <property type="entry name" value="NAD(P)-binding Rossmann-fold domains"/>
    <property type="match status" value="1"/>
</dbReference>
<dbReference type="InterPro" id="IPR008927">
    <property type="entry name" value="6-PGluconate_DH-like_C_sf"/>
</dbReference>
<protein>
    <submittedName>
        <fullName evidence="3">3-hydroxyisobutyrate dehydrogenase</fullName>
    </submittedName>
</protein>
<dbReference type="Proteomes" id="UP000249590">
    <property type="component" value="Unassembled WGS sequence"/>
</dbReference>
<sequence length="295" mass="30645">MSDYVTNAHTIALVGFGEAANAVLAGWGLGGSGRVSAYDIKTDDAETAPRMRSHYTVAGVRGADTLQDALAGASLVFCLVTADRALAAAEAAAAAIEPGTLWLDGNSCAPQTKRAAAEAIDAAGGRYVDVAIMAPIFPMRHQTPMLLAGPFAEDAAAAMTAMDMRVDIAGETVGDASTIKMIRSVMIKGIEALTAECMLAAHRAGVADAVLQSLAGSDPGRNWPAKSAYNLERMMVHGARRAAEMREVAATLDGLGLPSRMAQATAEWHDQVARLGLPGGEAELDSRARRILDAL</sequence>
<feature type="domain" description="6-phosphogluconate dehydrogenase NADP-binding" evidence="1">
    <location>
        <begin position="34"/>
        <end position="132"/>
    </location>
</feature>
<organism evidence="3 4">
    <name type="scientific">Acuticoccus sediminis</name>
    <dbReference type="NCBI Taxonomy" id="2184697"/>
    <lineage>
        <taxon>Bacteria</taxon>
        <taxon>Pseudomonadati</taxon>
        <taxon>Pseudomonadota</taxon>
        <taxon>Alphaproteobacteria</taxon>
        <taxon>Hyphomicrobiales</taxon>
        <taxon>Amorphaceae</taxon>
        <taxon>Acuticoccus</taxon>
    </lineage>
</organism>
<keyword evidence="4" id="KW-1185">Reference proteome</keyword>
<dbReference type="AlphaFoldDB" id="A0A8B2NUI3"/>
<dbReference type="GO" id="GO:0050661">
    <property type="term" value="F:NADP binding"/>
    <property type="evidence" value="ECO:0007669"/>
    <property type="project" value="InterPro"/>
</dbReference>
<dbReference type="OrthoDB" id="4333at2"/>
<dbReference type="InterPro" id="IPR013328">
    <property type="entry name" value="6PGD_dom2"/>
</dbReference>
<dbReference type="InterPro" id="IPR036291">
    <property type="entry name" value="NAD(P)-bd_dom_sf"/>
</dbReference>
<comment type="caution">
    <text evidence="3">The sequence shown here is derived from an EMBL/GenBank/DDBJ whole genome shotgun (WGS) entry which is preliminary data.</text>
</comment>
<accession>A0A8B2NUI3</accession>
<dbReference type="Gene3D" id="1.10.1040.10">
    <property type="entry name" value="N-(1-d-carboxylethyl)-l-norvaline Dehydrogenase, domain 2"/>
    <property type="match status" value="1"/>
</dbReference>
<evidence type="ECO:0000259" key="1">
    <source>
        <dbReference type="Pfam" id="PF03446"/>
    </source>
</evidence>
<evidence type="ECO:0000313" key="3">
    <source>
        <dbReference type="EMBL" id="RAH99306.1"/>
    </source>
</evidence>
<name>A0A8B2NUI3_9HYPH</name>
<dbReference type="Pfam" id="PF09130">
    <property type="entry name" value="DUF1932"/>
    <property type="match status" value="1"/>
</dbReference>
<gene>
    <name evidence="3" type="ORF">DLJ53_22475</name>
</gene>
<dbReference type="EMBL" id="QHHQ01000005">
    <property type="protein sequence ID" value="RAH99306.1"/>
    <property type="molecule type" value="Genomic_DNA"/>
</dbReference>
<dbReference type="RefSeq" id="WP_111349435.1">
    <property type="nucleotide sequence ID" value="NZ_QHHQ01000005.1"/>
</dbReference>
<proteinExistence type="predicted"/>
<reference evidence="3 4" key="1">
    <citation type="submission" date="2018-05" db="EMBL/GenBank/DDBJ databases">
        <title>Acuticoccus sediminis sp. nov., isolated from deep-sea sediment of Indian Ocean.</title>
        <authorList>
            <person name="Liu X."/>
            <person name="Lai Q."/>
            <person name="Du Y."/>
            <person name="Sun F."/>
            <person name="Zhang X."/>
            <person name="Wang S."/>
            <person name="Shao Z."/>
        </authorList>
    </citation>
    <scope>NUCLEOTIDE SEQUENCE [LARGE SCALE GENOMIC DNA]</scope>
    <source>
        <strain evidence="3 4">PTG4-2</strain>
    </source>
</reference>
<dbReference type="SUPFAM" id="SSF48179">
    <property type="entry name" value="6-phosphogluconate dehydrogenase C-terminal domain-like"/>
    <property type="match status" value="1"/>
</dbReference>